<dbReference type="Proteomes" id="UP000076407">
    <property type="component" value="Unassembled WGS sequence"/>
</dbReference>
<evidence type="ECO:0000256" key="2">
    <source>
        <dbReference type="ARBA" id="ARBA00022737"/>
    </source>
</evidence>
<accession>A0A904A3U0</accession>
<protein>
    <recommendedName>
        <fullName evidence="5">Leucine rich immune protein (Coil-less)</fullName>
    </recommendedName>
</protein>
<evidence type="ECO:0000313" key="3">
    <source>
        <dbReference type="EnsemblMetazoa" id="AQUA017578-PA"/>
    </source>
</evidence>
<dbReference type="InterPro" id="IPR001611">
    <property type="entry name" value="Leu-rich_rpt"/>
</dbReference>
<dbReference type="Pfam" id="PF00560">
    <property type="entry name" value="LRR_1"/>
    <property type="match status" value="1"/>
</dbReference>
<dbReference type="InterPro" id="IPR050333">
    <property type="entry name" value="SLRP"/>
</dbReference>
<keyword evidence="4" id="KW-1185">Reference proteome</keyword>
<dbReference type="PANTHER" id="PTHR45712:SF22">
    <property type="entry name" value="INSULIN-LIKE GROWTH FACTOR-BINDING PROTEIN COMPLEX ACID LABILE SUBUNIT"/>
    <property type="match status" value="1"/>
</dbReference>
<evidence type="ECO:0000256" key="1">
    <source>
        <dbReference type="ARBA" id="ARBA00022614"/>
    </source>
</evidence>
<dbReference type="SUPFAM" id="SSF52058">
    <property type="entry name" value="L domain-like"/>
    <property type="match status" value="1"/>
</dbReference>
<dbReference type="SMART" id="SM00369">
    <property type="entry name" value="LRR_TYP"/>
    <property type="match status" value="5"/>
</dbReference>
<name>A0A904A3U0_ANOQN</name>
<reference evidence="3" key="1">
    <citation type="submission" date="2022-10" db="UniProtKB">
        <authorList>
            <consortium name="EnsemblMetazoa"/>
        </authorList>
    </citation>
    <scope>IDENTIFICATION</scope>
    <source>
        <strain evidence="3">SANGQUA</strain>
    </source>
</reference>
<proteinExistence type="predicted"/>
<keyword evidence="2" id="KW-0677">Repeat</keyword>
<dbReference type="PANTHER" id="PTHR45712">
    <property type="entry name" value="AGAP008170-PA"/>
    <property type="match status" value="1"/>
</dbReference>
<evidence type="ECO:0000313" key="4">
    <source>
        <dbReference type="Proteomes" id="UP000076407"/>
    </source>
</evidence>
<dbReference type="InterPro" id="IPR032675">
    <property type="entry name" value="LRR_dom_sf"/>
</dbReference>
<organism evidence="3 4">
    <name type="scientific">Anopheles quadriannulatus</name>
    <name type="common">Mosquito</name>
    <dbReference type="NCBI Taxonomy" id="34691"/>
    <lineage>
        <taxon>Eukaryota</taxon>
        <taxon>Metazoa</taxon>
        <taxon>Ecdysozoa</taxon>
        <taxon>Arthropoda</taxon>
        <taxon>Hexapoda</taxon>
        <taxon>Insecta</taxon>
        <taxon>Pterygota</taxon>
        <taxon>Neoptera</taxon>
        <taxon>Endopterygota</taxon>
        <taxon>Diptera</taxon>
        <taxon>Nematocera</taxon>
        <taxon>Culicoidea</taxon>
        <taxon>Culicidae</taxon>
        <taxon>Anophelinae</taxon>
        <taxon>Anopheles</taxon>
    </lineage>
</organism>
<sequence length="421" mass="48146">MSFSVLVLFIRPTIPLRFHCDRDFVCEIWHWRPLDEGTFVLEHIPITHGAIELYNFWATEISSNLFANFETQRRNIQQMQTALTVIESPLRGFVLEDNATFYTIGLEKTQLDVISFGTRCNVETLKINYCKLTQLPKSISNLKALQSFTLSHSFVPAVDLNLLAELPRLAFLDLSKNRLHTLYDSCVRTATPSYPLLADLYLRENKLKSINLDVFRPMMSLTKIDLSHNHISVVSGSLVSASLNLLDLSYNRIVEIDCCGWAVPMLYGMDANDNRLRALPKCLQQAFQNVTRLAFDSNQLQPDVMFQFGRLMSLKFLTLKDNKLPYVTLNMSTIPTQLRHLDLSHNKLKHLDVPYVPSKDFHIDVSSNCISSVDWDRVSANLTKIGMGENPLDCSFYRITTGVDIQSKLACKRQRIKNCDQ</sequence>
<dbReference type="InterPro" id="IPR003591">
    <property type="entry name" value="Leu-rich_rpt_typical-subtyp"/>
</dbReference>
<evidence type="ECO:0008006" key="5">
    <source>
        <dbReference type="Google" id="ProtNLM"/>
    </source>
</evidence>
<keyword evidence="1" id="KW-0433">Leucine-rich repeat</keyword>
<dbReference type="EnsemblMetazoa" id="AQUA017578-RA">
    <property type="protein sequence ID" value="AQUA017578-PA"/>
    <property type="gene ID" value="AQUA017578"/>
</dbReference>
<dbReference type="GO" id="GO:0005615">
    <property type="term" value="C:extracellular space"/>
    <property type="evidence" value="ECO:0007669"/>
    <property type="project" value="TreeGrafter"/>
</dbReference>
<dbReference type="PROSITE" id="PS51450">
    <property type="entry name" value="LRR"/>
    <property type="match status" value="1"/>
</dbReference>
<dbReference type="Pfam" id="PF13855">
    <property type="entry name" value="LRR_8"/>
    <property type="match status" value="1"/>
</dbReference>
<dbReference type="Gene3D" id="3.80.10.10">
    <property type="entry name" value="Ribonuclease Inhibitor"/>
    <property type="match status" value="2"/>
</dbReference>
<dbReference type="AlphaFoldDB" id="A0A904A3U0"/>